<feature type="compositionally biased region" description="Low complexity" evidence="2">
    <location>
        <begin position="321"/>
        <end position="330"/>
    </location>
</feature>
<sequence length="330" mass="38796">MRHSGFIQISPTPLMPLNYSIQSVPLIKSTPMYQSLIQLQQPQLQPQIVRQRPIHVVDLEQYDDIWRKKVEDLEKQLKELQKQKPQPIVQAPQPIIELRAGVDTEELEKQISQIQLELYKTKEDYEDILQKYNDNLNELEQLKQQMKSHVCTDNTAELKKKIQLQDKEIERLKALLTSQVPVPNNDSEQLKVYLKRIQELEGQLQDSILQVERQRQENQQLLSQLNFFKDQINEKDEKIKELEKQIDDLNNELDNMQEDQEELIEQKVEIVRKELKSWKDKFLALNAQFHDQQEKLMLTEAELDHIKKQGGGGTKGSQVITTTTTTKQSK</sequence>
<accession>A0A8S1K0X3</accession>
<feature type="coiled-coil region" evidence="1">
    <location>
        <begin position="63"/>
        <end position="281"/>
    </location>
</feature>
<evidence type="ECO:0000313" key="3">
    <source>
        <dbReference type="EMBL" id="CAD8048253.1"/>
    </source>
</evidence>
<protein>
    <submittedName>
        <fullName evidence="3">Uncharacterized protein</fullName>
    </submittedName>
</protein>
<dbReference type="AlphaFoldDB" id="A0A8S1K0X3"/>
<comment type="caution">
    <text evidence="3">The sequence shown here is derived from an EMBL/GenBank/DDBJ whole genome shotgun (WGS) entry which is preliminary data.</text>
</comment>
<keyword evidence="1" id="KW-0175">Coiled coil</keyword>
<evidence type="ECO:0000256" key="2">
    <source>
        <dbReference type="SAM" id="MobiDB-lite"/>
    </source>
</evidence>
<feature type="region of interest" description="Disordered" evidence="2">
    <location>
        <begin position="307"/>
        <end position="330"/>
    </location>
</feature>
<dbReference type="EMBL" id="CAJJDM010000009">
    <property type="protein sequence ID" value="CAD8048253.1"/>
    <property type="molecule type" value="Genomic_DNA"/>
</dbReference>
<name>A0A8S1K0X3_PARPR</name>
<dbReference type="Proteomes" id="UP000688137">
    <property type="component" value="Unassembled WGS sequence"/>
</dbReference>
<reference evidence="3" key="1">
    <citation type="submission" date="2021-01" db="EMBL/GenBank/DDBJ databases">
        <authorList>
            <consortium name="Genoscope - CEA"/>
            <person name="William W."/>
        </authorList>
    </citation>
    <scope>NUCLEOTIDE SEQUENCE</scope>
</reference>
<evidence type="ECO:0000313" key="4">
    <source>
        <dbReference type="Proteomes" id="UP000688137"/>
    </source>
</evidence>
<dbReference type="OMA" id="RHSGFIQ"/>
<proteinExistence type="predicted"/>
<gene>
    <name evidence="3" type="ORF">PPRIM_AZ9-3.1.T0120386</name>
</gene>
<evidence type="ECO:0000256" key="1">
    <source>
        <dbReference type="SAM" id="Coils"/>
    </source>
</evidence>
<keyword evidence="4" id="KW-1185">Reference proteome</keyword>
<organism evidence="3 4">
    <name type="scientific">Paramecium primaurelia</name>
    <dbReference type="NCBI Taxonomy" id="5886"/>
    <lineage>
        <taxon>Eukaryota</taxon>
        <taxon>Sar</taxon>
        <taxon>Alveolata</taxon>
        <taxon>Ciliophora</taxon>
        <taxon>Intramacronucleata</taxon>
        <taxon>Oligohymenophorea</taxon>
        <taxon>Peniculida</taxon>
        <taxon>Parameciidae</taxon>
        <taxon>Paramecium</taxon>
    </lineage>
</organism>